<comment type="caution">
    <text evidence="2">The sequence shown here is derived from an EMBL/GenBank/DDBJ whole genome shotgun (WGS) entry which is preliminary data.</text>
</comment>
<reference evidence="2 3" key="1">
    <citation type="submission" date="2019-08" db="EMBL/GenBank/DDBJ databases">
        <title>The genome of the soybean aphid Biotype 1, its phylome, world population structure and adaptation to the North American continent.</title>
        <authorList>
            <person name="Giordano R."/>
            <person name="Donthu R.K."/>
            <person name="Hernandez A.G."/>
            <person name="Wright C.L."/>
            <person name="Zimin A.V."/>
        </authorList>
    </citation>
    <scope>NUCLEOTIDE SEQUENCE [LARGE SCALE GENOMIC DNA]</scope>
    <source>
        <tissue evidence="2">Whole aphids</tissue>
    </source>
</reference>
<dbReference type="Proteomes" id="UP000475862">
    <property type="component" value="Unassembled WGS sequence"/>
</dbReference>
<proteinExistence type="predicted"/>
<dbReference type="EMBL" id="VYZN01000044">
    <property type="protein sequence ID" value="KAE9529587.1"/>
    <property type="molecule type" value="Genomic_DNA"/>
</dbReference>
<feature type="non-terminal residue" evidence="2">
    <location>
        <position position="338"/>
    </location>
</feature>
<feature type="transmembrane region" description="Helical" evidence="1">
    <location>
        <begin position="94"/>
        <end position="113"/>
    </location>
</feature>
<name>A0A6G0TC79_APHGL</name>
<keyword evidence="1" id="KW-1133">Transmembrane helix</keyword>
<keyword evidence="3" id="KW-1185">Reference proteome</keyword>
<feature type="transmembrane region" description="Helical" evidence="1">
    <location>
        <begin position="119"/>
        <end position="143"/>
    </location>
</feature>
<dbReference type="AlphaFoldDB" id="A0A6G0TC79"/>
<organism evidence="2 3">
    <name type="scientific">Aphis glycines</name>
    <name type="common">Soybean aphid</name>
    <dbReference type="NCBI Taxonomy" id="307491"/>
    <lineage>
        <taxon>Eukaryota</taxon>
        <taxon>Metazoa</taxon>
        <taxon>Ecdysozoa</taxon>
        <taxon>Arthropoda</taxon>
        <taxon>Hexapoda</taxon>
        <taxon>Insecta</taxon>
        <taxon>Pterygota</taxon>
        <taxon>Neoptera</taxon>
        <taxon>Paraneoptera</taxon>
        <taxon>Hemiptera</taxon>
        <taxon>Sternorrhyncha</taxon>
        <taxon>Aphidomorpha</taxon>
        <taxon>Aphidoidea</taxon>
        <taxon>Aphididae</taxon>
        <taxon>Aphidini</taxon>
        <taxon>Aphis</taxon>
        <taxon>Aphis</taxon>
    </lineage>
</organism>
<accession>A0A6G0TC79</accession>
<feature type="transmembrane region" description="Helical" evidence="1">
    <location>
        <begin position="61"/>
        <end position="82"/>
    </location>
</feature>
<gene>
    <name evidence="2" type="ORF">AGLY_011683</name>
</gene>
<protein>
    <submittedName>
        <fullName evidence="2">Uncharacterized protein</fullName>
    </submittedName>
</protein>
<sequence length="338" mass="38151">MNLEIELYNTHIIHNLFSIMQSNFMQPYLKNCYTHVSMVRFLMCKTDEGLGVLTSSQQKLIITYICYTLVDIGKCIAIHVVLRDLRLFIVDNTISLLVDLYHCTIGNLITYTITRFIRINWFIHIFFSGHLIYLLCFLVPSILGLTKCATPANSLLIATIAWDAAAAIAGLPAPICPNVYDNEDGTVREFAGLVSRREGDATSPLLVEFEAMDADFCLEVLTLLNEIKILNEDDLSGYYFQWLLKKVTKCLPDCSTDFSPSLMIALKLVSNSSGFIFSAFKNKVSTFFFIQSIESEIYLDKLLSELMKSQKNCEFVSKQHCLSFPTTVVVVGIGRFSP</sequence>
<evidence type="ECO:0000313" key="3">
    <source>
        <dbReference type="Proteomes" id="UP000475862"/>
    </source>
</evidence>
<evidence type="ECO:0000313" key="2">
    <source>
        <dbReference type="EMBL" id="KAE9529587.1"/>
    </source>
</evidence>
<evidence type="ECO:0000256" key="1">
    <source>
        <dbReference type="SAM" id="Phobius"/>
    </source>
</evidence>
<keyword evidence="1" id="KW-0812">Transmembrane</keyword>
<keyword evidence="1" id="KW-0472">Membrane</keyword>